<dbReference type="InterPro" id="IPR050789">
    <property type="entry name" value="Diverse_Enzym_Activities"/>
</dbReference>
<evidence type="ECO:0000259" key="1">
    <source>
        <dbReference type="Pfam" id="PF00144"/>
    </source>
</evidence>
<dbReference type="Proteomes" id="UP000319663">
    <property type="component" value="Unassembled WGS sequence"/>
</dbReference>
<dbReference type="OrthoDB" id="428260at2759"/>
<organism evidence="2 3">
    <name type="scientific">Monascus purpureus</name>
    <name type="common">Red mold</name>
    <name type="synonym">Monascus anka</name>
    <dbReference type="NCBI Taxonomy" id="5098"/>
    <lineage>
        <taxon>Eukaryota</taxon>
        <taxon>Fungi</taxon>
        <taxon>Dikarya</taxon>
        <taxon>Ascomycota</taxon>
        <taxon>Pezizomycotina</taxon>
        <taxon>Eurotiomycetes</taxon>
        <taxon>Eurotiomycetidae</taxon>
        <taxon>Eurotiales</taxon>
        <taxon>Aspergillaceae</taxon>
        <taxon>Monascus</taxon>
    </lineage>
</organism>
<keyword evidence="3" id="KW-1185">Reference proteome</keyword>
<comment type="caution">
    <text evidence="2">The sequence shown here is derived from an EMBL/GenBank/DDBJ whole genome shotgun (WGS) entry which is preliminary data.</text>
</comment>
<dbReference type="SMR" id="A0A507QVT5"/>
<dbReference type="InterPro" id="IPR012338">
    <property type="entry name" value="Beta-lactam/transpept-like"/>
</dbReference>
<dbReference type="SUPFAM" id="SSF56601">
    <property type="entry name" value="beta-lactamase/transpeptidase-like"/>
    <property type="match status" value="1"/>
</dbReference>
<dbReference type="PANTHER" id="PTHR43283">
    <property type="entry name" value="BETA-LACTAMASE-RELATED"/>
    <property type="match status" value="1"/>
</dbReference>
<proteinExistence type="predicted"/>
<name>A0A507QVT5_MONPU</name>
<gene>
    <name evidence="2" type="ORF">MPDQ_006718</name>
</gene>
<protein>
    <recommendedName>
        <fullName evidence="1">Beta-lactamase-related domain-containing protein</fullName>
    </recommendedName>
</protein>
<accession>A0A507QVT5</accession>
<reference evidence="2 3" key="1">
    <citation type="submission" date="2019-06" db="EMBL/GenBank/DDBJ databases">
        <title>Wine fermentation using esterase from Monascus purpureus.</title>
        <authorList>
            <person name="Geng C."/>
            <person name="Zhang Y."/>
        </authorList>
    </citation>
    <scope>NUCLEOTIDE SEQUENCE [LARGE SCALE GENOMIC DNA]</scope>
    <source>
        <strain evidence="2">HQ1</strain>
    </source>
</reference>
<evidence type="ECO:0000313" key="3">
    <source>
        <dbReference type="Proteomes" id="UP000319663"/>
    </source>
</evidence>
<dbReference type="AlphaFoldDB" id="A0A507QVT5"/>
<dbReference type="EMBL" id="VIFY01000061">
    <property type="protein sequence ID" value="TQB72585.1"/>
    <property type="molecule type" value="Genomic_DNA"/>
</dbReference>
<sequence length="410" mass="45185">MADLTPRAIDTLRQTIDAACADQQKGIPGTVVVVVDKDGKEQFAHAGGNQGYGISKPMTLDNIFWIASCTKMIVGIACMQLVEKGLLALDDPAQVETLCPELKEIKVLQDDGKLVEKKRGITLRMLLSHTAGFGYTFFNEKLRDCNRPLGYEEFSGHIYGMRQPLVRQPGDGWEYGVNIDWAGLLVERVTGLSLNDYLHRNIFEPLGLKNISMFPNASMKANLAFMNQRDASGQLSRRDHLLRRPLLVESAEEIRGCFNSGGAGCFAKPQEYCQILAVLLNDGTSPQTGAKLLKKETVDEMFRNQIPEFPHFGAQGIPASKPDLTNAIPLLYPSTTPQGWGLTFMLTGGATGRSPGTAHWAGLPNLWWWCDREKGIAGMVCTQILPFADAQVLKLWVDVEAAVYGGRERV</sequence>
<feature type="domain" description="Beta-lactamase-related" evidence="1">
    <location>
        <begin position="22"/>
        <end position="390"/>
    </location>
</feature>
<dbReference type="STRING" id="5098.A0A507QVT5"/>
<dbReference type="InterPro" id="IPR001466">
    <property type="entry name" value="Beta-lactam-related"/>
</dbReference>
<dbReference type="Pfam" id="PF00144">
    <property type="entry name" value="Beta-lactamase"/>
    <property type="match status" value="1"/>
</dbReference>
<dbReference type="PANTHER" id="PTHR43283:SF3">
    <property type="entry name" value="BETA-LACTAMASE FAMILY PROTEIN (AFU_ORTHOLOGUE AFUA_5G07500)"/>
    <property type="match status" value="1"/>
</dbReference>
<evidence type="ECO:0000313" key="2">
    <source>
        <dbReference type="EMBL" id="TQB72585.1"/>
    </source>
</evidence>
<dbReference type="Gene3D" id="3.40.710.10">
    <property type="entry name" value="DD-peptidase/beta-lactamase superfamily"/>
    <property type="match status" value="1"/>
</dbReference>